<evidence type="ECO:0000256" key="1">
    <source>
        <dbReference type="ARBA" id="ARBA00001695"/>
    </source>
</evidence>
<protein>
    <recommendedName>
        <fullName evidence="3 6">Arabinogalactan endo-beta-1,4-galactanase</fullName>
        <ecNumber evidence="3 6">3.2.1.89</ecNumber>
    </recommendedName>
</protein>
<feature type="signal peptide" evidence="6">
    <location>
        <begin position="1"/>
        <end position="25"/>
    </location>
</feature>
<comment type="caution">
    <text evidence="7">The sequence shown here is derived from an EMBL/GenBank/DDBJ whole genome shotgun (WGS) entry which is preliminary data.</text>
</comment>
<keyword evidence="8" id="KW-1185">Reference proteome</keyword>
<proteinExistence type="inferred from homology"/>
<feature type="chain" id="PRO_5045012166" description="Arabinogalactan endo-beta-1,4-galactanase" evidence="6">
    <location>
        <begin position="26"/>
        <end position="371"/>
    </location>
</feature>
<dbReference type="SUPFAM" id="SSF51445">
    <property type="entry name" value="(Trans)glycosidases"/>
    <property type="match status" value="1"/>
</dbReference>
<dbReference type="Pfam" id="PF07745">
    <property type="entry name" value="Glyco_hydro_53"/>
    <property type="match status" value="1"/>
</dbReference>
<dbReference type="EC" id="3.2.1.89" evidence="3 6"/>
<keyword evidence="4 6" id="KW-0378">Hydrolase</keyword>
<evidence type="ECO:0000256" key="4">
    <source>
        <dbReference type="ARBA" id="ARBA00022801"/>
    </source>
</evidence>
<comment type="catalytic activity">
    <reaction evidence="1 6">
        <text>The enzyme specifically hydrolyzes (1-&gt;4)-beta-D-galactosidic linkages in type I arabinogalactans.</text>
        <dbReference type="EC" id="3.2.1.89"/>
    </reaction>
</comment>
<sequence>MKRTIAALLCGAALALPAIPPPAGAASTALAPLSIRGADVSSLPKSEAFGGRWLDAGGTRRDALAILRDSGVNTIRLKVWVNPADGYNNKSRVLAMARRVKALGMGLLVDFHYSDNWADPGKQYKPAAWTSYNFTRLRQAVYDHTYDVLNGLRSQGTAADMVQVGNEISSGMLWEDGRSSNWGNLSQLLISGTSAVRTVFPSAKIILHLPDGGDNALYRWWFDNARSRGVPFDIIGFSYYPVWHGTLAAFRSNINDITARYGKPALVVETAYPFTAGNDDFLANVVGGSEPYAGYPATSAGQTNMLRAVKDVVAAVPNGRGLGVVWWEPTWTAVRGSGWDPTDPNSGNAWENQALFDFNDRALPALAELGR</sequence>
<evidence type="ECO:0000256" key="6">
    <source>
        <dbReference type="RuleBase" id="RU361192"/>
    </source>
</evidence>
<dbReference type="InterPro" id="IPR017853">
    <property type="entry name" value="GH"/>
</dbReference>
<accession>A0ABW1NJT0</accession>
<dbReference type="PANTHER" id="PTHR34983:SF1">
    <property type="entry name" value="ARABINOGALACTAN ENDO-BETA-1,4-GALACTANASE A"/>
    <property type="match status" value="1"/>
</dbReference>
<reference evidence="8" key="1">
    <citation type="journal article" date="2019" name="Int. J. Syst. Evol. Microbiol.">
        <title>The Global Catalogue of Microorganisms (GCM) 10K type strain sequencing project: providing services to taxonomists for standard genome sequencing and annotation.</title>
        <authorList>
            <consortium name="The Broad Institute Genomics Platform"/>
            <consortium name="The Broad Institute Genome Sequencing Center for Infectious Disease"/>
            <person name="Wu L."/>
            <person name="Ma J."/>
        </authorList>
    </citation>
    <scope>NUCLEOTIDE SEQUENCE [LARGE SCALE GENOMIC DNA]</scope>
    <source>
        <strain evidence="8">JCM 30346</strain>
    </source>
</reference>
<dbReference type="PANTHER" id="PTHR34983">
    <property type="entry name" value="ARABINOGALACTAN ENDO-BETA-1,4-GALACTANASE A"/>
    <property type="match status" value="1"/>
</dbReference>
<keyword evidence="6" id="KW-0732">Signal</keyword>
<evidence type="ECO:0000313" key="8">
    <source>
        <dbReference type="Proteomes" id="UP001596137"/>
    </source>
</evidence>
<dbReference type="Gene3D" id="3.20.20.80">
    <property type="entry name" value="Glycosidases"/>
    <property type="match status" value="1"/>
</dbReference>
<evidence type="ECO:0000256" key="3">
    <source>
        <dbReference type="ARBA" id="ARBA00012556"/>
    </source>
</evidence>
<name>A0ABW1NJT0_9ACTN</name>
<comment type="similarity">
    <text evidence="2 6">Belongs to the glycosyl hydrolase 53 family.</text>
</comment>
<dbReference type="InterPro" id="IPR011683">
    <property type="entry name" value="Glyco_hydro_53"/>
</dbReference>
<dbReference type="Proteomes" id="UP001596137">
    <property type="component" value="Unassembled WGS sequence"/>
</dbReference>
<gene>
    <name evidence="7" type="ORF">ACFP1K_18390</name>
</gene>
<evidence type="ECO:0000313" key="7">
    <source>
        <dbReference type="EMBL" id="MFC6083148.1"/>
    </source>
</evidence>
<evidence type="ECO:0000256" key="5">
    <source>
        <dbReference type="ARBA" id="ARBA00023295"/>
    </source>
</evidence>
<keyword evidence="5 6" id="KW-0326">Glycosidase</keyword>
<organism evidence="7 8">
    <name type="scientific">Sphaerisporangium aureirubrum</name>
    <dbReference type="NCBI Taxonomy" id="1544736"/>
    <lineage>
        <taxon>Bacteria</taxon>
        <taxon>Bacillati</taxon>
        <taxon>Actinomycetota</taxon>
        <taxon>Actinomycetes</taxon>
        <taxon>Streptosporangiales</taxon>
        <taxon>Streptosporangiaceae</taxon>
        <taxon>Sphaerisporangium</taxon>
    </lineage>
</organism>
<dbReference type="EMBL" id="JBHSRF010000025">
    <property type="protein sequence ID" value="MFC6083148.1"/>
    <property type="molecule type" value="Genomic_DNA"/>
</dbReference>
<evidence type="ECO:0000256" key="2">
    <source>
        <dbReference type="ARBA" id="ARBA00010687"/>
    </source>
</evidence>
<dbReference type="RefSeq" id="WP_380754619.1">
    <property type="nucleotide sequence ID" value="NZ_JBHSRF010000025.1"/>
</dbReference>